<accession>A0A9N9BA65</accession>
<dbReference type="EMBL" id="CAJVPY010002315">
    <property type="protein sequence ID" value="CAG8556311.1"/>
    <property type="molecule type" value="Genomic_DNA"/>
</dbReference>
<proteinExistence type="predicted"/>
<feature type="non-terminal residue" evidence="1">
    <location>
        <position position="58"/>
    </location>
</feature>
<sequence>LDKFEYSKSILKENANDVEQAKTSNPSNLKSHPYSSVIASFKPSYFPNLPLLASYKKH</sequence>
<comment type="caution">
    <text evidence="1">The sequence shown here is derived from an EMBL/GenBank/DDBJ whole genome shotgun (WGS) entry which is preliminary data.</text>
</comment>
<dbReference type="AlphaFoldDB" id="A0A9N9BA65"/>
<name>A0A9N9BA65_9GLOM</name>
<organism evidence="1 2">
    <name type="scientific">Dentiscutata erythropus</name>
    <dbReference type="NCBI Taxonomy" id="1348616"/>
    <lineage>
        <taxon>Eukaryota</taxon>
        <taxon>Fungi</taxon>
        <taxon>Fungi incertae sedis</taxon>
        <taxon>Mucoromycota</taxon>
        <taxon>Glomeromycotina</taxon>
        <taxon>Glomeromycetes</taxon>
        <taxon>Diversisporales</taxon>
        <taxon>Gigasporaceae</taxon>
        <taxon>Dentiscutata</taxon>
    </lineage>
</organism>
<protein>
    <submittedName>
        <fullName evidence="1">21000_t:CDS:1</fullName>
    </submittedName>
</protein>
<evidence type="ECO:0000313" key="1">
    <source>
        <dbReference type="EMBL" id="CAG8556311.1"/>
    </source>
</evidence>
<reference evidence="1" key="1">
    <citation type="submission" date="2021-06" db="EMBL/GenBank/DDBJ databases">
        <authorList>
            <person name="Kallberg Y."/>
            <person name="Tangrot J."/>
            <person name="Rosling A."/>
        </authorList>
    </citation>
    <scope>NUCLEOTIDE SEQUENCE</scope>
    <source>
        <strain evidence="1">MA453B</strain>
    </source>
</reference>
<gene>
    <name evidence="1" type="ORF">DERYTH_LOCUS5516</name>
</gene>
<keyword evidence="2" id="KW-1185">Reference proteome</keyword>
<dbReference type="Proteomes" id="UP000789405">
    <property type="component" value="Unassembled WGS sequence"/>
</dbReference>
<evidence type="ECO:0000313" key="2">
    <source>
        <dbReference type="Proteomes" id="UP000789405"/>
    </source>
</evidence>